<evidence type="ECO:0008006" key="3">
    <source>
        <dbReference type="Google" id="ProtNLM"/>
    </source>
</evidence>
<protein>
    <recommendedName>
        <fullName evidence="3">Glycosyltransferase</fullName>
    </recommendedName>
</protein>
<sequence length="321" mass="36170">MSVGLNNPLPEALRHYQTELIETLDRVSVVTKISANHPVENITGRLGAAHKLYNVVRNSRARRALNIPTIQLWPSMGLLEPLLWKTSSNNRHSIIYHDPVPIRKQIGFDCVSEMIAHRINSSKSPRLLVHSPDAESELAKLFPRMKIEMALHPVLSEMKTSSVGAQDIIVAGQFKPERDLNLLSAIGPQLKNLGLRPRIFGRGWPDTITGWEIDSRYLSENELDQRIDAAAIVLIPYKNYFQSGIAIRALERGRPVVSPENSFTKLIFGHVDGAVYPADSPPEQVVAHIKLVMSSQYQALATFSRYRDQVDRSWHDLMYEG</sequence>
<gene>
    <name evidence="1" type="ORF">JOF48_000323</name>
</gene>
<proteinExistence type="predicted"/>
<dbReference type="Proteomes" id="UP000711614">
    <property type="component" value="Unassembled WGS sequence"/>
</dbReference>
<keyword evidence="2" id="KW-1185">Reference proteome</keyword>
<comment type="caution">
    <text evidence="1">The sequence shown here is derived from an EMBL/GenBank/DDBJ whole genome shotgun (WGS) entry which is preliminary data.</text>
</comment>
<dbReference type="RefSeq" id="WP_209676691.1">
    <property type="nucleotide sequence ID" value="NZ_JAGIOI010000001.1"/>
</dbReference>
<evidence type="ECO:0000313" key="1">
    <source>
        <dbReference type="EMBL" id="MBP2411524.1"/>
    </source>
</evidence>
<reference evidence="1 2" key="1">
    <citation type="submission" date="2021-03" db="EMBL/GenBank/DDBJ databases">
        <title>Sequencing the genomes of 1000 actinobacteria strains.</title>
        <authorList>
            <person name="Klenk H.-P."/>
        </authorList>
    </citation>
    <scope>NUCLEOTIDE SEQUENCE [LARGE SCALE GENOMIC DNA]</scope>
    <source>
        <strain evidence="1 2">DSM 16005</strain>
    </source>
</reference>
<dbReference type="EMBL" id="JAGIOI010000001">
    <property type="protein sequence ID" value="MBP2411524.1"/>
    <property type="molecule type" value="Genomic_DNA"/>
</dbReference>
<name>A0ABS4YS02_9MICC</name>
<evidence type="ECO:0000313" key="2">
    <source>
        <dbReference type="Proteomes" id="UP000711614"/>
    </source>
</evidence>
<accession>A0ABS4YS02</accession>
<organism evidence="1 2">
    <name type="scientific">Arthrobacter stackebrandtii</name>
    <dbReference type="NCBI Taxonomy" id="272161"/>
    <lineage>
        <taxon>Bacteria</taxon>
        <taxon>Bacillati</taxon>
        <taxon>Actinomycetota</taxon>
        <taxon>Actinomycetes</taxon>
        <taxon>Micrococcales</taxon>
        <taxon>Micrococcaceae</taxon>
        <taxon>Arthrobacter</taxon>
    </lineage>
</organism>